<dbReference type="PANTHER" id="PTHR15680:SF9">
    <property type="entry name" value="LARGE RIBOSOMAL SUBUNIT PROTEIN BL19M"/>
    <property type="match status" value="1"/>
</dbReference>
<evidence type="ECO:0000256" key="3">
    <source>
        <dbReference type="ARBA" id="ARBA00023274"/>
    </source>
</evidence>
<gene>
    <name evidence="5" type="ORF">CANTADRAFT_46787</name>
</gene>
<protein>
    <recommendedName>
        <fullName evidence="7">Ribosomal protein L19</fullName>
    </recommendedName>
</protein>
<dbReference type="InterPro" id="IPR001857">
    <property type="entry name" value="Ribosomal_bL19"/>
</dbReference>
<dbReference type="InterPro" id="IPR008991">
    <property type="entry name" value="Translation_prot_SH3-like_sf"/>
</dbReference>
<dbReference type="EMBL" id="KV453910">
    <property type="protein sequence ID" value="ODV80838.1"/>
    <property type="molecule type" value="Genomic_DNA"/>
</dbReference>
<evidence type="ECO:0000313" key="6">
    <source>
        <dbReference type="Proteomes" id="UP000094285"/>
    </source>
</evidence>
<evidence type="ECO:0000256" key="2">
    <source>
        <dbReference type="ARBA" id="ARBA00022980"/>
    </source>
</evidence>
<sequence>LAVPTVYEPLAKKRGGEDPISFLNKQLLQKYDPTGKRRALVHSKTGLRAGDIIKVTYLDRTDVVGRVLGVKRGENNVGTNILLRNKINRIGCEVRIPVFSPKLRNIEIVQRPKQYLPRAKQYYIRNTKLDVDDIEASIKRQNKKNRKAEETK</sequence>
<dbReference type="Pfam" id="PF01245">
    <property type="entry name" value="Ribosomal_L19"/>
    <property type="match status" value="1"/>
</dbReference>
<name>A0A1E4SMX7_9ASCO</name>
<dbReference type="Proteomes" id="UP000094285">
    <property type="component" value="Unassembled WGS sequence"/>
</dbReference>
<keyword evidence="6" id="KW-1185">Reference proteome</keyword>
<dbReference type="GO" id="GO:0006412">
    <property type="term" value="P:translation"/>
    <property type="evidence" value="ECO:0007669"/>
    <property type="project" value="InterPro"/>
</dbReference>
<dbReference type="SUPFAM" id="SSF50104">
    <property type="entry name" value="Translation proteins SH3-like domain"/>
    <property type="match status" value="1"/>
</dbReference>
<feature type="coiled-coil region" evidence="4">
    <location>
        <begin position="124"/>
        <end position="151"/>
    </location>
</feature>
<evidence type="ECO:0000313" key="5">
    <source>
        <dbReference type="EMBL" id="ODV80838.1"/>
    </source>
</evidence>
<dbReference type="GO" id="GO:0005762">
    <property type="term" value="C:mitochondrial large ribosomal subunit"/>
    <property type="evidence" value="ECO:0007669"/>
    <property type="project" value="TreeGrafter"/>
</dbReference>
<keyword evidence="3" id="KW-0687">Ribonucleoprotein</keyword>
<proteinExistence type="inferred from homology"/>
<evidence type="ECO:0008006" key="7">
    <source>
        <dbReference type="Google" id="ProtNLM"/>
    </source>
</evidence>
<dbReference type="AlphaFoldDB" id="A0A1E4SMX7"/>
<comment type="similarity">
    <text evidence="1">Belongs to the bacterial ribosomal protein bL19 family.</text>
</comment>
<keyword evidence="2" id="KW-0689">Ribosomal protein</keyword>
<dbReference type="GeneID" id="30983518"/>
<dbReference type="RefSeq" id="XP_020065960.1">
    <property type="nucleotide sequence ID" value="XM_020209382.1"/>
</dbReference>
<evidence type="ECO:0000256" key="4">
    <source>
        <dbReference type="SAM" id="Coils"/>
    </source>
</evidence>
<dbReference type="InterPro" id="IPR038657">
    <property type="entry name" value="Ribosomal_bL19_sf"/>
</dbReference>
<dbReference type="PANTHER" id="PTHR15680">
    <property type="entry name" value="RIBOSOMAL PROTEIN L19"/>
    <property type="match status" value="1"/>
</dbReference>
<evidence type="ECO:0000256" key="1">
    <source>
        <dbReference type="ARBA" id="ARBA00005781"/>
    </source>
</evidence>
<dbReference type="STRING" id="984487.A0A1E4SMX7"/>
<reference evidence="6" key="1">
    <citation type="submission" date="2016-05" db="EMBL/GenBank/DDBJ databases">
        <title>Comparative genomics of biotechnologically important yeasts.</title>
        <authorList>
            <consortium name="DOE Joint Genome Institute"/>
            <person name="Riley R."/>
            <person name="Haridas S."/>
            <person name="Wolfe K.H."/>
            <person name="Lopes M.R."/>
            <person name="Hittinger C.T."/>
            <person name="Goker M."/>
            <person name="Salamov A."/>
            <person name="Wisecaver J."/>
            <person name="Long T.M."/>
            <person name="Aerts A.L."/>
            <person name="Barry K."/>
            <person name="Choi C."/>
            <person name="Clum A."/>
            <person name="Coughlan A.Y."/>
            <person name="Deshpande S."/>
            <person name="Douglass A.P."/>
            <person name="Hanson S.J."/>
            <person name="Klenk H.-P."/>
            <person name="Labutti K."/>
            <person name="Lapidus A."/>
            <person name="Lindquist E."/>
            <person name="Lipzen A."/>
            <person name="Meier-Kolthoff J.P."/>
            <person name="Ohm R.A."/>
            <person name="Otillar R.P."/>
            <person name="Pangilinan J."/>
            <person name="Peng Y."/>
            <person name="Rokas A."/>
            <person name="Rosa C.A."/>
            <person name="Scheuner C."/>
            <person name="Sibirny A.A."/>
            <person name="Slot J.C."/>
            <person name="Stielow J.B."/>
            <person name="Sun H."/>
            <person name="Kurtzman C.P."/>
            <person name="Blackwell M."/>
            <person name="Grigoriev I.V."/>
            <person name="Jeffries T.W."/>
        </authorList>
    </citation>
    <scope>NUCLEOTIDE SEQUENCE [LARGE SCALE GENOMIC DNA]</scope>
    <source>
        <strain evidence="6">NRRL Y-17324</strain>
    </source>
</reference>
<accession>A0A1E4SMX7</accession>
<dbReference type="OrthoDB" id="432645at2759"/>
<organism evidence="5 6">
    <name type="scientific">Suhomyces tanzawaensis NRRL Y-17324</name>
    <dbReference type="NCBI Taxonomy" id="984487"/>
    <lineage>
        <taxon>Eukaryota</taxon>
        <taxon>Fungi</taxon>
        <taxon>Dikarya</taxon>
        <taxon>Ascomycota</taxon>
        <taxon>Saccharomycotina</taxon>
        <taxon>Pichiomycetes</taxon>
        <taxon>Debaryomycetaceae</taxon>
        <taxon>Suhomyces</taxon>
    </lineage>
</organism>
<dbReference type="Gene3D" id="2.30.30.790">
    <property type="match status" value="1"/>
</dbReference>
<dbReference type="GO" id="GO:0003735">
    <property type="term" value="F:structural constituent of ribosome"/>
    <property type="evidence" value="ECO:0007669"/>
    <property type="project" value="InterPro"/>
</dbReference>
<feature type="non-terminal residue" evidence="5">
    <location>
        <position position="1"/>
    </location>
</feature>
<keyword evidence="4" id="KW-0175">Coiled coil</keyword>